<dbReference type="GO" id="GO:0051536">
    <property type="term" value="F:iron-sulfur cluster binding"/>
    <property type="evidence" value="ECO:0007669"/>
    <property type="project" value="InterPro"/>
</dbReference>
<reference evidence="2" key="1">
    <citation type="submission" date="2020-03" db="EMBL/GenBank/DDBJ databases">
        <title>The deep terrestrial virosphere.</title>
        <authorList>
            <person name="Holmfeldt K."/>
            <person name="Nilsson E."/>
            <person name="Simone D."/>
            <person name="Lopez-Fernandez M."/>
            <person name="Wu X."/>
            <person name="de Brujin I."/>
            <person name="Lundin D."/>
            <person name="Andersson A."/>
            <person name="Bertilsson S."/>
            <person name="Dopson M."/>
        </authorList>
    </citation>
    <scope>NUCLEOTIDE SEQUENCE</scope>
    <source>
        <strain evidence="1">MM171A01444</strain>
        <strain evidence="2">MM171B01226</strain>
    </source>
</reference>
<dbReference type="EMBL" id="MT143617">
    <property type="protein sequence ID" value="QJA98912.1"/>
    <property type="molecule type" value="Genomic_DNA"/>
</dbReference>
<evidence type="ECO:0000313" key="2">
    <source>
        <dbReference type="EMBL" id="QJB02506.1"/>
    </source>
</evidence>
<dbReference type="AlphaFoldDB" id="A0A6M3MBE5"/>
<accession>A0A6M3MBE5</accession>
<gene>
    <name evidence="1" type="ORF">MM171A01444_0002</name>
    <name evidence="2" type="ORF">MM171B01226_0014</name>
</gene>
<name>A0A6M3MBE5_9ZZZZ</name>
<protein>
    <submittedName>
        <fullName evidence="2">Putative radical SAM superfamily protein</fullName>
    </submittedName>
</protein>
<evidence type="ECO:0000313" key="1">
    <source>
        <dbReference type="EMBL" id="QJA98912.1"/>
    </source>
</evidence>
<dbReference type="EMBL" id="MT143788">
    <property type="protein sequence ID" value="QJB02506.1"/>
    <property type="molecule type" value="Genomic_DNA"/>
</dbReference>
<organism evidence="2">
    <name type="scientific">viral metagenome</name>
    <dbReference type="NCBI Taxonomy" id="1070528"/>
    <lineage>
        <taxon>unclassified sequences</taxon>
        <taxon>metagenomes</taxon>
        <taxon>organismal metagenomes</taxon>
    </lineage>
</organism>
<dbReference type="InterPro" id="IPR007197">
    <property type="entry name" value="rSAM"/>
</dbReference>
<proteinExistence type="predicted"/>
<dbReference type="InterPro" id="IPR058240">
    <property type="entry name" value="rSAM_sf"/>
</dbReference>
<dbReference type="SFLD" id="SFLDS00029">
    <property type="entry name" value="Radical_SAM"/>
    <property type="match status" value="1"/>
</dbReference>
<dbReference type="SUPFAM" id="SSF102114">
    <property type="entry name" value="Radical SAM enzymes"/>
    <property type="match status" value="1"/>
</dbReference>
<dbReference type="GO" id="GO:0003824">
    <property type="term" value="F:catalytic activity"/>
    <property type="evidence" value="ECO:0007669"/>
    <property type="project" value="InterPro"/>
</dbReference>
<sequence length="324" mass="37647">MRALLVRVDGKFPNLALMKLSTWHKAQGDQVGLHVKDPDRVYISVIFKKNYPQAQGIVNFYPRADCFLGGPGLDQPNTLSGVAGIPVEVDDVMPDYGLFNCDFSMGFTMRGCFRNCPWCIVPRLEGPVRMGTPIEGFHHPEHTEIILLDNNFFAGPQWEHTLDYIHENELKVNFSQGLDIRLMNEEMAGLLADTKCYSWSFHTPMIYFAWDRPDIEDEVRKGIELLLEAGIHRRKLTFYVLTGFNTTHTEDLHRVMALKEYDVDPYIMVYNDRRDDEFLHQLERWVNGRFHRSVPDFSTYKFLSPRQKQEAKEILSGLNTRRLK</sequence>